<keyword evidence="3" id="KW-0804">Transcription</keyword>
<gene>
    <name evidence="5" type="ORF">ACFO1S_27455</name>
</gene>
<dbReference type="PROSITE" id="PS01124">
    <property type="entry name" value="HTH_ARAC_FAMILY_2"/>
    <property type="match status" value="1"/>
</dbReference>
<dbReference type="SUPFAM" id="SSF46689">
    <property type="entry name" value="Homeodomain-like"/>
    <property type="match status" value="2"/>
</dbReference>
<dbReference type="SMART" id="SM00342">
    <property type="entry name" value="HTH_ARAC"/>
    <property type="match status" value="1"/>
</dbReference>
<dbReference type="EMBL" id="JBHSED010000071">
    <property type="protein sequence ID" value="MFC4307167.1"/>
    <property type="molecule type" value="Genomic_DNA"/>
</dbReference>
<dbReference type="Pfam" id="PF12833">
    <property type="entry name" value="HTH_18"/>
    <property type="match status" value="1"/>
</dbReference>
<dbReference type="InterPro" id="IPR018060">
    <property type="entry name" value="HTH_AraC"/>
</dbReference>
<evidence type="ECO:0000256" key="3">
    <source>
        <dbReference type="ARBA" id="ARBA00023163"/>
    </source>
</evidence>
<evidence type="ECO:0000256" key="1">
    <source>
        <dbReference type="ARBA" id="ARBA00023015"/>
    </source>
</evidence>
<keyword evidence="1" id="KW-0805">Transcription regulation</keyword>
<evidence type="ECO:0000259" key="4">
    <source>
        <dbReference type="PROSITE" id="PS01124"/>
    </source>
</evidence>
<evidence type="ECO:0000256" key="2">
    <source>
        <dbReference type="ARBA" id="ARBA00023125"/>
    </source>
</evidence>
<comment type="caution">
    <text evidence="5">The sequence shown here is derived from an EMBL/GenBank/DDBJ whole genome shotgun (WGS) entry which is preliminary data.</text>
</comment>
<dbReference type="PANTHER" id="PTHR43280:SF2">
    <property type="entry name" value="HTH-TYPE TRANSCRIPTIONAL REGULATOR EXSA"/>
    <property type="match status" value="1"/>
</dbReference>
<accession>A0ABV8SJV6</accession>
<reference evidence="6" key="1">
    <citation type="journal article" date="2019" name="Int. J. Syst. Evol. Microbiol.">
        <title>The Global Catalogue of Microorganisms (GCM) 10K type strain sequencing project: providing services to taxonomists for standard genome sequencing and annotation.</title>
        <authorList>
            <consortium name="The Broad Institute Genomics Platform"/>
            <consortium name="The Broad Institute Genome Sequencing Center for Infectious Disease"/>
            <person name="Wu L."/>
            <person name="Ma J."/>
        </authorList>
    </citation>
    <scope>NUCLEOTIDE SEQUENCE [LARGE SCALE GENOMIC DNA]</scope>
    <source>
        <strain evidence="6">CGMCC 4.1641</strain>
    </source>
</reference>
<feature type="domain" description="HTH araC/xylS-type" evidence="4">
    <location>
        <begin position="146"/>
        <end position="243"/>
    </location>
</feature>
<keyword evidence="6" id="KW-1185">Reference proteome</keyword>
<dbReference type="InterPro" id="IPR009057">
    <property type="entry name" value="Homeodomain-like_sf"/>
</dbReference>
<dbReference type="Gene3D" id="1.10.10.60">
    <property type="entry name" value="Homeodomain-like"/>
    <property type="match status" value="2"/>
</dbReference>
<protein>
    <submittedName>
        <fullName evidence="5">Helix-turn-helix domain-containing protein</fullName>
    </submittedName>
</protein>
<organism evidence="5 6">
    <name type="scientific">Cohnella boryungensis</name>
    <dbReference type="NCBI Taxonomy" id="768479"/>
    <lineage>
        <taxon>Bacteria</taxon>
        <taxon>Bacillati</taxon>
        <taxon>Bacillota</taxon>
        <taxon>Bacilli</taxon>
        <taxon>Bacillales</taxon>
        <taxon>Paenibacillaceae</taxon>
        <taxon>Cohnella</taxon>
    </lineage>
</organism>
<sequence>MNLYGADHHLLVVGDTIEADSHKHSFVQVTLSLGLAYEIEIGGECFRCSGIAIDSNVVHRLNGLGQPLLLLLMDSTSDLAACFKRRIGGHSLYVFPEEMLDTTSEFARGNYQAIGDSASYTSFLLQLLRLLGVDYIQRTVKDRRIAEVIHLLKECDSSEHSVGAFSEQVNLSDSRLSHLFKENTGISLSGYLTLHKLQKAIYLIFAGRSITDAALTAGFDSPSHFAATGKKLLGMTAKEIRKDSVFLKVACSL</sequence>
<evidence type="ECO:0000313" key="6">
    <source>
        <dbReference type="Proteomes" id="UP001595755"/>
    </source>
</evidence>
<proteinExistence type="predicted"/>
<dbReference type="PANTHER" id="PTHR43280">
    <property type="entry name" value="ARAC-FAMILY TRANSCRIPTIONAL REGULATOR"/>
    <property type="match status" value="1"/>
</dbReference>
<dbReference type="Proteomes" id="UP001595755">
    <property type="component" value="Unassembled WGS sequence"/>
</dbReference>
<evidence type="ECO:0000313" key="5">
    <source>
        <dbReference type="EMBL" id="MFC4307167.1"/>
    </source>
</evidence>
<name>A0ABV8SJV6_9BACL</name>
<keyword evidence="2" id="KW-0238">DNA-binding</keyword>
<dbReference type="RefSeq" id="WP_378127941.1">
    <property type="nucleotide sequence ID" value="NZ_JBHSED010000071.1"/>
</dbReference>